<accession>A0A4Y7U1M7</accession>
<dbReference type="EMBL" id="QPFP01000001">
    <property type="protein sequence ID" value="TEB39958.1"/>
    <property type="molecule type" value="Genomic_DNA"/>
</dbReference>
<dbReference type="Proteomes" id="UP000298030">
    <property type="component" value="Unassembled WGS sequence"/>
</dbReference>
<comment type="caution">
    <text evidence="2">The sequence shown here is derived from an EMBL/GenBank/DDBJ whole genome shotgun (WGS) entry which is preliminary data.</text>
</comment>
<evidence type="ECO:0000313" key="2">
    <source>
        <dbReference type="EMBL" id="TEB39958.1"/>
    </source>
</evidence>
<feature type="region of interest" description="Disordered" evidence="1">
    <location>
        <begin position="1"/>
        <end position="24"/>
    </location>
</feature>
<sequence>MPEGFEGHGKLGKERTTSMAGEIHLPPLDYPQETLISESAQISSEGDQVGPKAGYGPQEDLAEFQRVAGILCVYLLALRSWQRAYSLWQATPAGKTSLKSPSTQRMFKLR</sequence>
<evidence type="ECO:0000313" key="3">
    <source>
        <dbReference type="Proteomes" id="UP000298030"/>
    </source>
</evidence>
<reference evidence="2 3" key="1">
    <citation type="journal article" date="2019" name="Nat. Ecol. Evol.">
        <title>Megaphylogeny resolves global patterns of mushroom evolution.</title>
        <authorList>
            <person name="Varga T."/>
            <person name="Krizsan K."/>
            <person name="Foldi C."/>
            <person name="Dima B."/>
            <person name="Sanchez-Garcia M."/>
            <person name="Sanchez-Ramirez S."/>
            <person name="Szollosi G.J."/>
            <person name="Szarkandi J.G."/>
            <person name="Papp V."/>
            <person name="Albert L."/>
            <person name="Andreopoulos W."/>
            <person name="Angelini C."/>
            <person name="Antonin V."/>
            <person name="Barry K.W."/>
            <person name="Bougher N.L."/>
            <person name="Buchanan P."/>
            <person name="Buyck B."/>
            <person name="Bense V."/>
            <person name="Catcheside P."/>
            <person name="Chovatia M."/>
            <person name="Cooper J."/>
            <person name="Damon W."/>
            <person name="Desjardin D."/>
            <person name="Finy P."/>
            <person name="Geml J."/>
            <person name="Haridas S."/>
            <person name="Hughes K."/>
            <person name="Justo A."/>
            <person name="Karasinski D."/>
            <person name="Kautmanova I."/>
            <person name="Kiss B."/>
            <person name="Kocsube S."/>
            <person name="Kotiranta H."/>
            <person name="LaButti K.M."/>
            <person name="Lechner B.E."/>
            <person name="Liimatainen K."/>
            <person name="Lipzen A."/>
            <person name="Lukacs Z."/>
            <person name="Mihaltcheva S."/>
            <person name="Morgado L.N."/>
            <person name="Niskanen T."/>
            <person name="Noordeloos M.E."/>
            <person name="Ohm R.A."/>
            <person name="Ortiz-Santana B."/>
            <person name="Ovrebo C."/>
            <person name="Racz N."/>
            <person name="Riley R."/>
            <person name="Savchenko A."/>
            <person name="Shiryaev A."/>
            <person name="Soop K."/>
            <person name="Spirin V."/>
            <person name="Szebenyi C."/>
            <person name="Tomsovsky M."/>
            <person name="Tulloss R.E."/>
            <person name="Uehling J."/>
            <person name="Grigoriev I.V."/>
            <person name="Vagvolgyi C."/>
            <person name="Papp T."/>
            <person name="Martin F.M."/>
            <person name="Miettinen O."/>
            <person name="Hibbett D.S."/>
            <person name="Nagy L.G."/>
        </authorList>
    </citation>
    <scope>NUCLEOTIDE SEQUENCE [LARGE SCALE GENOMIC DNA]</scope>
    <source>
        <strain evidence="2 3">FP101781</strain>
    </source>
</reference>
<name>A0A4Y7U1M7_COPMI</name>
<dbReference type="AlphaFoldDB" id="A0A4Y7U1M7"/>
<proteinExistence type="predicted"/>
<feature type="compositionally biased region" description="Basic and acidic residues" evidence="1">
    <location>
        <begin position="1"/>
        <end position="16"/>
    </location>
</feature>
<gene>
    <name evidence="2" type="ORF">FA13DRAFT_1784604</name>
</gene>
<keyword evidence="3" id="KW-1185">Reference proteome</keyword>
<evidence type="ECO:0000256" key="1">
    <source>
        <dbReference type="SAM" id="MobiDB-lite"/>
    </source>
</evidence>
<protein>
    <submittedName>
        <fullName evidence="2">Uncharacterized protein</fullName>
    </submittedName>
</protein>
<organism evidence="2 3">
    <name type="scientific">Coprinellus micaceus</name>
    <name type="common">Glistening ink-cap mushroom</name>
    <name type="synonym">Coprinus micaceus</name>
    <dbReference type="NCBI Taxonomy" id="71717"/>
    <lineage>
        <taxon>Eukaryota</taxon>
        <taxon>Fungi</taxon>
        <taxon>Dikarya</taxon>
        <taxon>Basidiomycota</taxon>
        <taxon>Agaricomycotina</taxon>
        <taxon>Agaricomycetes</taxon>
        <taxon>Agaricomycetidae</taxon>
        <taxon>Agaricales</taxon>
        <taxon>Agaricineae</taxon>
        <taxon>Psathyrellaceae</taxon>
        <taxon>Coprinellus</taxon>
    </lineage>
</organism>